<evidence type="ECO:0000313" key="2">
    <source>
        <dbReference type="Proteomes" id="UP000182486"/>
    </source>
</evidence>
<comment type="caution">
    <text evidence="1">The sequence shown here is derived from an EMBL/GenBank/DDBJ whole genome shotgun (WGS) entry which is preliminary data.</text>
</comment>
<dbReference type="RefSeq" id="WP_071803467.1">
    <property type="nucleotide sequence ID" value="NZ_MEIA01000056.1"/>
</dbReference>
<sequence length="181" mass="19227">MTADPATVAALPGAAMRAAVLKALLDEVKKAYDAARAQADTALLHLHSTVGVRTVEVRLPGAIAPIAQITVPEASAGLRVDEQALLDYCAREHPGEIEQIPAKKVVRPAWRKTLLARLSVEPDGTVVDSATGRVLDFIEVRPAAAPMSTTMTFKDHGRDTVAASHREGRLSLPELLQGTAQ</sequence>
<dbReference type="Proteomes" id="UP000182486">
    <property type="component" value="Unassembled WGS sequence"/>
</dbReference>
<name>A0A1K0H0Z7_9ACTN</name>
<proteinExistence type="predicted"/>
<gene>
    <name evidence="1" type="ORF">BG844_04570</name>
</gene>
<dbReference type="AlphaFoldDB" id="A0A1K0H0Z7"/>
<accession>A0A1K0H0Z7</accession>
<reference evidence="1 2" key="1">
    <citation type="submission" date="2016-09" db="EMBL/GenBank/DDBJ databases">
        <title>Couchioplanes caeruleus draft genome sequence.</title>
        <authorList>
            <person name="Sheehan J."/>
            <person name="Caffrey P."/>
        </authorList>
    </citation>
    <scope>NUCLEOTIDE SEQUENCE [LARGE SCALE GENOMIC DNA]</scope>
    <source>
        <strain evidence="1 2">DSM 43634</strain>
    </source>
</reference>
<keyword evidence="2" id="KW-1185">Reference proteome</keyword>
<protein>
    <submittedName>
        <fullName evidence="1">Uncharacterized protein</fullName>
    </submittedName>
</protein>
<evidence type="ECO:0000313" key="1">
    <source>
        <dbReference type="EMBL" id="OJF15379.1"/>
    </source>
</evidence>
<organism evidence="1 2">
    <name type="scientific">Couchioplanes caeruleus subsp. caeruleus</name>
    <dbReference type="NCBI Taxonomy" id="56427"/>
    <lineage>
        <taxon>Bacteria</taxon>
        <taxon>Bacillati</taxon>
        <taxon>Actinomycetota</taxon>
        <taxon>Actinomycetes</taxon>
        <taxon>Micromonosporales</taxon>
        <taxon>Micromonosporaceae</taxon>
        <taxon>Couchioplanes</taxon>
    </lineage>
</organism>
<dbReference type="EMBL" id="MEIA01000056">
    <property type="protein sequence ID" value="OJF15379.1"/>
    <property type="molecule type" value="Genomic_DNA"/>
</dbReference>